<feature type="transmembrane region" description="Helical" evidence="1">
    <location>
        <begin position="234"/>
        <end position="252"/>
    </location>
</feature>
<evidence type="ECO:0000313" key="2">
    <source>
        <dbReference type="EMBL" id="CEM63078.1"/>
    </source>
</evidence>
<dbReference type="GeneID" id="57753634"/>
<feature type="transmembrane region" description="Helical" evidence="1">
    <location>
        <begin position="137"/>
        <end position="157"/>
    </location>
</feature>
<dbReference type="AlphaFoldDB" id="A0A0B7GX37"/>
<sequence>MPLSKQKQDSLIPLFGAVCFFLSVIEFMIPKPLPFLRLGLANLPLLFAADLLSFSGYLLLVFIKIIGQAVINGTLFSYILLFSMAGSISSALVMFGLRKISGKYLSFIGISVAGSFSSNMVQLLLARFLIFGEGVWYILPPFFIIGAITGVALGSFVNSFVENSSWYQQITDENYTFMIKTAEKEDTVSLTQIYIRIAVGFLFILLLVFVNLPAAKAIVFGAALILCLIDRQKIHFISLFLISVSIIVFNLLPPFGKVLFSVFDFPVTAGALLRGIEKVLILEGMIYTSRWMLNCPIKLPGAIGKKVSDSLIIFKKLVLVKSEFRFKDIIGSLDEILFSVELL</sequence>
<evidence type="ECO:0000313" key="4">
    <source>
        <dbReference type="Proteomes" id="UP000042527"/>
    </source>
</evidence>
<feature type="transmembrane region" description="Helical" evidence="1">
    <location>
        <begin position="41"/>
        <end position="63"/>
    </location>
</feature>
<reference evidence="3 5" key="3">
    <citation type="submission" date="2019-08" db="EMBL/GenBank/DDBJ databases">
        <authorList>
            <person name="Kuhnert P."/>
        </authorList>
    </citation>
    <scope>NUCLEOTIDE SEQUENCE [LARGE SCALE GENOMIC DNA]</scope>
    <source>
        <strain evidence="3 5">B36.5</strain>
    </source>
</reference>
<evidence type="ECO:0000256" key="1">
    <source>
        <dbReference type="SAM" id="Phobius"/>
    </source>
</evidence>
<dbReference type="Pfam" id="PF07456">
    <property type="entry name" value="Hpre_diP_synt_I"/>
    <property type="match status" value="1"/>
</dbReference>
<gene>
    <name evidence="3" type="ORF">FUT82_07055</name>
    <name evidence="2" type="ORF">TPHV1_60066</name>
</gene>
<organism evidence="2 4">
    <name type="scientific">Treponema phagedenis</name>
    <dbReference type="NCBI Taxonomy" id="162"/>
    <lineage>
        <taxon>Bacteria</taxon>
        <taxon>Pseudomonadati</taxon>
        <taxon>Spirochaetota</taxon>
        <taxon>Spirochaetia</taxon>
        <taxon>Spirochaetales</taxon>
        <taxon>Treponemataceae</taxon>
        <taxon>Treponema</taxon>
    </lineage>
</organism>
<dbReference type="RefSeq" id="WP_039943532.1">
    <property type="nucleotide sequence ID" value="NZ_CDNC01000048.1"/>
</dbReference>
<feature type="transmembrane region" description="Helical" evidence="1">
    <location>
        <begin position="104"/>
        <end position="125"/>
    </location>
</feature>
<keyword evidence="4" id="KW-1185">Reference proteome</keyword>
<evidence type="ECO:0000313" key="3">
    <source>
        <dbReference type="EMBL" id="QEJ97777.1"/>
    </source>
</evidence>
<dbReference type="Proteomes" id="UP000042527">
    <property type="component" value="Unassembled WGS sequence"/>
</dbReference>
<reference evidence="2" key="2">
    <citation type="submission" date="2015-01" db="EMBL/GenBank/DDBJ databases">
        <authorList>
            <person name="Xiang T."/>
            <person name="Song Y."/>
            <person name="Huang L."/>
            <person name="Wang B."/>
            <person name="Wu P."/>
        </authorList>
    </citation>
    <scope>NUCLEOTIDE SEQUENCE [LARGE SCALE GENOMIC DNA]</scope>
    <source>
        <strain evidence="2">V1</strain>
    </source>
</reference>
<dbReference type="OrthoDB" id="307757at2"/>
<keyword evidence="1" id="KW-0812">Transmembrane</keyword>
<dbReference type="Proteomes" id="UP000323594">
    <property type="component" value="Chromosome"/>
</dbReference>
<feature type="transmembrane region" description="Helical" evidence="1">
    <location>
        <begin position="75"/>
        <end position="98"/>
    </location>
</feature>
<evidence type="ECO:0000313" key="5">
    <source>
        <dbReference type="Proteomes" id="UP000323594"/>
    </source>
</evidence>
<feature type="transmembrane region" description="Helical" evidence="1">
    <location>
        <begin position="194"/>
        <end position="227"/>
    </location>
</feature>
<dbReference type="InterPro" id="IPR010898">
    <property type="entry name" value="Hpre_diP_synth_I"/>
</dbReference>
<protein>
    <submittedName>
        <fullName evidence="2 3">Heptaprenyl diphosphate synthase</fullName>
    </submittedName>
</protein>
<feature type="transmembrane region" description="Helical" evidence="1">
    <location>
        <begin position="12"/>
        <end position="29"/>
    </location>
</feature>
<keyword evidence="1" id="KW-0472">Membrane</keyword>
<reference evidence="4" key="1">
    <citation type="submission" date="2015-01" db="EMBL/GenBank/DDBJ databases">
        <authorList>
            <person name="Manzoor Shahid"/>
            <person name="Zubair Saima"/>
        </authorList>
    </citation>
    <scope>NUCLEOTIDE SEQUENCE [LARGE SCALE GENOMIC DNA]</scope>
    <source>
        <strain evidence="4">V1</strain>
    </source>
</reference>
<dbReference type="EMBL" id="CDNC01000048">
    <property type="protein sequence ID" value="CEM63078.1"/>
    <property type="molecule type" value="Genomic_DNA"/>
</dbReference>
<keyword evidence="1" id="KW-1133">Transmembrane helix</keyword>
<name>A0A0B7GX37_TREPH</name>
<proteinExistence type="predicted"/>
<accession>A0A0B7GX37</accession>
<dbReference type="EMBL" id="CP042817">
    <property type="protein sequence ID" value="QEJ97777.1"/>
    <property type="molecule type" value="Genomic_DNA"/>
</dbReference>